<feature type="region of interest" description="Disordered" evidence="9">
    <location>
        <begin position="537"/>
        <end position="599"/>
    </location>
</feature>
<dbReference type="Gene3D" id="2.60.40.1110">
    <property type="match status" value="1"/>
</dbReference>
<keyword evidence="7 8" id="KW-0727">SH2 domain</keyword>
<evidence type="ECO:0000256" key="6">
    <source>
        <dbReference type="ARBA" id="ARBA00022949"/>
    </source>
</evidence>
<dbReference type="InterPro" id="IPR029021">
    <property type="entry name" value="Prot-tyrosine_phosphatase-like"/>
</dbReference>
<dbReference type="Gene3D" id="3.30.505.10">
    <property type="entry name" value="SH2 domain"/>
    <property type="match status" value="1"/>
</dbReference>
<evidence type="ECO:0000259" key="13">
    <source>
        <dbReference type="PROSITE" id="PS50056"/>
    </source>
</evidence>
<organism evidence="16 17">
    <name type="scientific">Oncorhynchus mykiss</name>
    <name type="common">Rainbow trout</name>
    <name type="synonym">Salmo gairdneri</name>
    <dbReference type="NCBI Taxonomy" id="8022"/>
    <lineage>
        <taxon>Eukaryota</taxon>
        <taxon>Metazoa</taxon>
        <taxon>Chordata</taxon>
        <taxon>Craniata</taxon>
        <taxon>Vertebrata</taxon>
        <taxon>Euteleostomi</taxon>
        <taxon>Actinopterygii</taxon>
        <taxon>Neopterygii</taxon>
        <taxon>Teleostei</taxon>
        <taxon>Protacanthopterygii</taxon>
        <taxon>Salmoniformes</taxon>
        <taxon>Salmonidae</taxon>
        <taxon>Salmoninae</taxon>
        <taxon>Oncorhynchus</taxon>
    </lineage>
</organism>
<dbReference type="GO" id="GO:0004721">
    <property type="term" value="F:phosphoprotein phosphatase activity"/>
    <property type="evidence" value="ECO:0007669"/>
    <property type="project" value="UniProtKB-KW"/>
</dbReference>
<dbReference type="SMART" id="SM00252">
    <property type="entry name" value="SH2"/>
    <property type="match status" value="1"/>
</dbReference>
<dbReference type="PROSITE" id="PS50001">
    <property type="entry name" value="SH2"/>
    <property type="match status" value="1"/>
</dbReference>
<dbReference type="Pfam" id="PF08416">
    <property type="entry name" value="PTB"/>
    <property type="match status" value="1"/>
</dbReference>
<evidence type="ECO:0000259" key="11">
    <source>
        <dbReference type="PROSITE" id="PS01179"/>
    </source>
</evidence>
<reference evidence="16" key="2">
    <citation type="submission" date="2025-08" db="UniProtKB">
        <authorList>
            <consortium name="Ensembl"/>
        </authorList>
    </citation>
    <scope>IDENTIFICATION</scope>
</reference>
<evidence type="ECO:0000256" key="2">
    <source>
        <dbReference type="ARBA" id="ARBA00007881"/>
    </source>
</evidence>
<feature type="signal peptide" evidence="10">
    <location>
        <begin position="1"/>
        <end position="21"/>
    </location>
</feature>
<dbReference type="AlphaFoldDB" id="A0A8C7T6V5"/>
<evidence type="ECO:0000259" key="14">
    <source>
        <dbReference type="PROSITE" id="PS51181"/>
    </source>
</evidence>
<dbReference type="InterPro" id="IPR036860">
    <property type="entry name" value="SH2_dom_sf"/>
</dbReference>
<gene>
    <name evidence="16" type="primary">TNS3</name>
</gene>
<accession>A0A8C7T6V5</accession>
<dbReference type="PROSITE" id="PS51182">
    <property type="entry name" value="C2_TENSIN"/>
    <property type="match status" value="1"/>
</dbReference>
<dbReference type="PANTHER" id="PTHR45734">
    <property type="entry name" value="TENSIN"/>
    <property type="match status" value="1"/>
</dbReference>
<keyword evidence="17" id="KW-1185">Reference proteome</keyword>
<feature type="domain" description="SH2" evidence="12">
    <location>
        <begin position="708"/>
        <end position="817"/>
    </location>
</feature>
<dbReference type="FunFam" id="2.30.29.30:FF:000039">
    <property type="entry name" value="Tensin 1"/>
    <property type="match status" value="1"/>
</dbReference>
<evidence type="ECO:0000256" key="5">
    <source>
        <dbReference type="ARBA" id="ARBA00022912"/>
    </source>
</evidence>
<evidence type="ECO:0000313" key="16">
    <source>
        <dbReference type="Ensembl" id="ENSOMYP00000076278.2"/>
    </source>
</evidence>
<dbReference type="GeneTree" id="ENSGT00940000156328"/>
<dbReference type="SMART" id="SM01326">
    <property type="entry name" value="PTEN_C2"/>
    <property type="match status" value="1"/>
</dbReference>
<dbReference type="InterPro" id="IPR035012">
    <property type="entry name" value="Tensin-like_SH2"/>
</dbReference>
<dbReference type="Pfam" id="PF10409">
    <property type="entry name" value="PTEN_C2"/>
    <property type="match status" value="1"/>
</dbReference>
<dbReference type="CDD" id="cd01213">
    <property type="entry name" value="PTB_tensin"/>
    <property type="match status" value="1"/>
</dbReference>
<keyword evidence="3" id="KW-0597">Phosphoprotein</keyword>
<comment type="similarity">
    <text evidence="2">Belongs to the PTEN phosphatase protein family.</text>
</comment>
<dbReference type="PANTHER" id="PTHR45734:SF5">
    <property type="entry name" value="TENSIN-3"/>
    <property type="match status" value="1"/>
</dbReference>
<dbReference type="PROSITE" id="PS01179">
    <property type="entry name" value="PID"/>
    <property type="match status" value="1"/>
</dbReference>
<dbReference type="SUPFAM" id="SSF50729">
    <property type="entry name" value="PH domain-like"/>
    <property type="match status" value="1"/>
</dbReference>
<dbReference type="CDD" id="cd09927">
    <property type="entry name" value="SH2_Tensin_like"/>
    <property type="match status" value="1"/>
</dbReference>
<dbReference type="FunFam" id="3.30.505.10:FF:000002">
    <property type="entry name" value="Tensin 1"/>
    <property type="match status" value="1"/>
</dbReference>
<reference evidence="16" key="3">
    <citation type="submission" date="2025-09" db="UniProtKB">
        <authorList>
            <consortium name="Ensembl"/>
        </authorList>
    </citation>
    <scope>IDENTIFICATION</scope>
</reference>
<evidence type="ECO:0000256" key="7">
    <source>
        <dbReference type="ARBA" id="ARBA00022999"/>
    </source>
</evidence>
<name>A0A8C7T6V5_ONCMY</name>
<dbReference type="SMART" id="SM00462">
    <property type="entry name" value="PTB"/>
    <property type="match status" value="1"/>
</dbReference>
<evidence type="ECO:0000256" key="10">
    <source>
        <dbReference type="SAM" id="SignalP"/>
    </source>
</evidence>
<dbReference type="InterPro" id="IPR011993">
    <property type="entry name" value="PH-like_dom_sf"/>
</dbReference>
<evidence type="ECO:0000259" key="12">
    <source>
        <dbReference type="PROSITE" id="PS50001"/>
    </source>
</evidence>
<keyword evidence="4" id="KW-0378">Hydrolase</keyword>
<dbReference type="InterPro" id="IPR000980">
    <property type="entry name" value="SH2"/>
</dbReference>
<dbReference type="Pfam" id="PF00017">
    <property type="entry name" value="SH2"/>
    <property type="match status" value="1"/>
</dbReference>
<proteinExistence type="inferred from homology"/>
<dbReference type="PROSITE" id="PS51181">
    <property type="entry name" value="PPASE_TENSIN"/>
    <property type="match status" value="1"/>
</dbReference>
<feature type="region of interest" description="Disordered" evidence="9">
    <location>
        <begin position="404"/>
        <end position="425"/>
    </location>
</feature>
<evidence type="ECO:0000259" key="15">
    <source>
        <dbReference type="PROSITE" id="PS51182"/>
    </source>
</evidence>
<evidence type="ECO:0000256" key="1">
    <source>
        <dbReference type="ARBA" id="ARBA00004246"/>
    </source>
</evidence>
<feature type="domain" description="C2 tensin-type" evidence="15">
    <location>
        <begin position="190"/>
        <end position="318"/>
    </location>
</feature>
<dbReference type="Pfam" id="PF22785">
    <property type="entry name" value="Tc-R-P"/>
    <property type="match status" value="1"/>
</dbReference>
<dbReference type="SUPFAM" id="SSF52799">
    <property type="entry name" value="(Phosphotyrosine protein) phosphatases II"/>
    <property type="match status" value="1"/>
</dbReference>
<dbReference type="InterPro" id="IPR051484">
    <property type="entry name" value="Tensin_PTEN_phosphatase"/>
</dbReference>
<keyword evidence="6" id="KW-0965">Cell junction</keyword>
<evidence type="ECO:0000313" key="17">
    <source>
        <dbReference type="Proteomes" id="UP000694395"/>
    </source>
</evidence>
<dbReference type="SUPFAM" id="SSF55550">
    <property type="entry name" value="SH2 domain"/>
    <property type="match status" value="1"/>
</dbReference>
<dbReference type="InterPro" id="IPR029023">
    <property type="entry name" value="Tensin_phosphatase"/>
</dbReference>
<dbReference type="InterPro" id="IPR006020">
    <property type="entry name" value="PTB/PI_dom"/>
</dbReference>
<dbReference type="InterPro" id="IPR013625">
    <property type="entry name" value="PTB"/>
</dbReference>
<evidence type="ECO:0000256" key="4">
    <source>
        <dbReference type="ARBA" id="ARBA00022801"/>
    </source>
</evidence>
<keyword evidence="10" id="KW-0732">Signal</keyword>
<comment type="subcellular location">
    <subcellularLocation>
        <location evidence="1">Cell junction</location>
        <location evidence="1">Focal adhesion</location>
    </subcellularLocation>
</comment>
<reference evidence="16" key="1">
    <citation type="submission" date="2020-07" db="EMBL/GenBank/DDBJ databases">
        <title>A long reads based de novo assembly of the rainbow trout Arlee double haploid line genome.</title>
        <authorList>
            <person name="Gao G."/>
            <person name="Palti Y."/>
        </authorList>
    </citation>
    <scope>NUCLEOTIDE SEQUENCE [LARGE SCALE GENOMIC DNA]</scope>
</reference>
<keyword evidence="5" id="KW-0904">Protein phosphatase</keyword>
<dbReference type="Ensembl" id="ENSOMYT00000083022.2">
    <property type="protein sequence ID" value="ENSOMYP00000076278.2"/>
    <property type="gene ID" value="ENSOMYG00000035233.2"/>
</dbReference>
<feature type="domain" description="PID" evidence="11">
    <location>
        <begin position="848"/>
        <end position="973"/>
    </location>
</feature>
<dbReference type="Gene3D" id="2.30.29.30">
    <property type="entry name" value="Pleckstrin-homology domain (PH domain)/Phosphotyrosine-binding domain (PTB)"/>
    <property type="match status" value="1"/>
</dbReference>
<feature type="domain" description="Phosphatase tensin-type" evidence="14">
    <location>
        <begin position="13"/>
        <end position="185"/>
    </location>
</feature>
<dbReference type="SUPFAM" id="SSF49562">
    <property type="entry name" value="C2 domain (Calcium/lipid-binding domain, CaLB)"/>
    <property type="match status" value="1"/>
</dbReference>
<evidence type="ECO:0000256" key="3">
    <source>
        <dbReference type="ARBA" id="ARBA00022553"/>
    </source>
</evidence>
<dbReference type="InterPro" id="IPR000387">
    <property type="entry name" value="Tyr_Pase_dom"/>
</dbReference>
<dbReference type="PROSITE" id="PS50056">
    <property type="entry name" value="TYR_PHOSPHATASE_2"/>
    <property type="match status" value="1"/>
</dbReference>
<evidence type="ECO:0000256" key="9">
    <source>
        <dbReference type="SAM" id="MobiDB-lite"/>
    </source>
</evidence>
<protein>
    <submittedName>
        <fullName evidence="16">Tensin 3</fullName>
    </submittedName>
</protein>
<feature type="chain" id="PRO_5035461858" evidence="10">
    <location>
        <begin position="22"/>
        <end position="980"/>
    </location>
</feature>
<dbReference type="InterPro" id="IPR033929">
    <property type="entry name" value="Tensin_PTB"/>
</dbReference>
<dbReference type="GO" id="GO:0005925">
    <property type="term" value="C:focal adhesion"/>
    <property type="evidence" value="ECO:0007669"/>
    <property type="project" value="UniProtKB-SubCell"/>
</dbReference>
<sequence length="980" mass="108000">HFTVFFSLSLSLSLFMEEGYRIDLDYITERIITVSFPQACPDQTYLQNLRDITQMLKSKHGHNYMVINLSEKNDSLTQMNPKVLDTGWLDLLAPSMEQMYGVCKTMDNWLHSHTQHVLVMHCQGGQGRVGVMVASYIHFSSISASADLGLDHFAMRRFYNNKVSSLMNPSQKRYVWMFSSLLKGVMNMDPSPLFLLCVVLHGVPNINSEGGCRLFLRVYQSLQVVCTSAQFNKRSKTPKTKIYKIIQVAQLLKGDIMVVCYNKNHQTASREVIFRLQFHTGIIHGRPLLFPKEDLDTAYIVSLSRSLFISLYMVLSSEGSGHWQNGPSVIVDYDTWDPLVRRDSYEYISPEGLALPRSPGPVDGNLSARVRKGSSDEGSPFHLATSCPIPSDLKLSSSKDSGLSIASQRTGGITAVSPKRGPSQDELTQLRRLLSGVGLEPHLEDITDLPASCNAVREMEGDEAGLGQPVKASPSERESDILYDDEVSPEASIGSFSSESIPEAQGLVQSGSGYSTPSTQSWVQQQQIVVRGQDSPVDTLSLIGPNTLSLPDMPNRGSGSRESVKRGVEGGVGSPVQTDSHTHASHTTHTPLPSGEPCGQEELASLATDIDESIEQLNQLILDLDPTFIPVPTRHTPLPLALSTSLYTNGNNHTTTHANASQSGKTIFAEREWESQTQWLSLPVRCVADLFASKQHTVKFVQDTSKFWYKPDISRDQAITMLKDREPGSFVVRDSHSFRGAYGLAMKVATPPPSVLTQSKKGDLSNELVRHFLIECTQKGVRLKGCPNEPYFGSLTALVCQHSITPLALPCKLIIPDRDPLEETSEPSTQSATNSAAELLKQGAACNVWFLGSVELESLTGYQAVQKAASLILAMDPPSTSTVVHFKVSAQGITLTDNQRKLFFRRHYTVNTVIFCALDPQERKWTRDGCSTAKIFGFVARKSMNGTENVCHLFAEHDPEQPASAIVNFVSKVMIGSPKK</sequence>
<evidence type="ECO:0000256" key="8">
    <source>
        <dbReference type="PROSITE-ProRule" id="PRU00191"/>
    </source>
</evidence>
<dbReference type="Proteomes" id="UP000694395">
    <property type="component" value="Chromosome 5"/>
</dbReference>
<dbReference type="InterPro" id="IPR014020">
    <property type="entry name" value="Tensin_C2-dom"/>
</dbReference>
<dbReference type="InterPro" id="IPR035892">
    <property type="entry name" value="C2_domain_sf"/>
</dbReference>
<dbReference type="Gene3D" id="3.90.190.10">
    <property type="entry name" value="Protein tyrosine phosphatase superfamily"/>
    <property type="match status" value="1"/>
</dbReference>
<feature type="domain" description="Tyrosine specific protein phosphatases" evidence="13">
    <location>
        <begin position="97"/>
        <end position="174"/>
    </location>
</feature>